<evidence type="ECO:0000313" key="3">
    <source>
        <dbReference type="Proteomes" id="UP001388673"/>
    </source>
</evidence>
<dbReference type="AlphaFoldDB" id="A0AAW0YTG6"/>
<sequence>MDIHTTTDEGRALVAQLLVAFDSALLGPANGQSKDEWDATTQQIDRLGGLSEHWDRRLESSFMSTRRISGNLSASQPPRFNSKEVYDQMKLTGSSRRDFPQPGTAAATQSLTRNASHPGFSSHGHVGPSGFQGVGSPSSNAQLSHDAGGQFSQALGHSSSQLAYGACVYPVQGSATASPQCFRYPPGRPVQNIQNVFSNPPPPYQSPNSLYGWRLQHTPGISSRLREELTITQSSQQPSQSSQGRWEYDMDGRLTYSIIL</sequence>
<feature type="compositionally biased region" description="Polar residues" evidence="1">
    <location>
        <begin position="106"/>
        <end position="115"/>
    </location>
</feature>
<dbReference type="RefSeq" id="XP_066799513.1">
    <property type="nucleotide sequence ID" value="XM_066949821.1"/>
</dbReference>
<dbReference type="GeneID" id="92183999"/>
<evidence type="ECO:0000256" key="1">
    <source>
        <dbReference type="SAM" id="MobiDB-lite"/>
    </source>
</evidence>
<name>A0AAW0YTG6_9TREE</name>
<dbReference type="EMBL" id="JBCAWK010000014">
    <property type="protein sequence ID" value="KAK8843949.1"/>
    <property type="molecule type" value="Genomic_DNA"/>
</dbReference>
<reference evidence="2 3" key="1">
    <citation type="journal article" date="2024" name="bioRxiv">
        <title>Comparative genomics of Cryptococcus and Kwoniella reveals pathogenesis evolution and contrasting karyotype dynamics via intercentromeric recombination or chromosome fusion.</title>
        <authorList>
            <person name="Coelho M.A."/>
            <person name="David-Palma M."/>
            <person name="Shea T."/>
            <person name="Bowers K."/>
            <person name="McGinley-Smith S."/>
            <person name="Mohammad A.W."/>
            <person name="Gnirke A."/>
            <person name="Yurkov A.M."/>
            <person name="Nowrousian M."/>
            <person name="Sun S."/>
            <person name="Cuomo C.A."/>
            <person name="Heitman J."/>
        </authorList>
    </citation>
    <scope>NUCLEOTIDE SEQUENCE [LARGE SCALE GENOMIC DNA]</scope>
    <source>
        <strain evidence="2 3">CBS 13917</strain>
    </source>
</reference>
<accession>A0AAW0YTG6</accession>
<keyword evidence="3" id="KW-1185">Reference proteome</keyword>
<protein>
    <submittedName>
        <fullName evidence="2">Uncharacterized protein</fullName>
    </submittedName>
</protein>
<organism evidence="2 3">
    <name type="scientific">Kwoniella newhampshirensis</name>
    <dbReference type="NCBI Taxonomy" id="1651941"/>
    <lineage>
        <taxon>Eukaryota</taxon>
        <taxon>Fungi</taxon>
        <taxon>Dikarya</taxon>
        <taxon>Basidiomycota</taxon>
        <taxon>Agaricomycotina</taxon>
        <taxon>Tremellomycetes</taxon>
        <taxon>Tremellales</taxon>
        <taxon>Cryptococcaceae</taxon>
        <taxon>Kwoniella</taxon>
    </lineage>
</organism>
<feature type="region of interest" description="Disordered" evidence="1">
    <location>
        <begin position="93"/>
        <end position="152"/>
    </location>
</feature>
<evidence type="ECO:0000313" key="2">
    <source>
        <dbReference type="EMBL" id="KAK8843949.1"/>
    </source>
</evidence>
<comment type="caution">
    <text evidence="2">The sequence shown here is derived from an EMBL/GenBank/DDBJ whole genome shotgun (WGS) entry which is preliminary data.</text>
</comment>
<proteinExistence type="predicted"/>
<gene>
    <name evidence="2" type="ORF">IAR55_006741</name>
</gene>
<dbReference type="Proteomes" id="UP001388673">
    <property type="component" value="Unassembled WGS sequence"/>
</dbReference>
<dbReference type="KEGG" id="kne:92183999"/>